<evidence type="ECO:0000256" key="1">
    <source>
        <dbReference type="SAM" id="Phobius"/>
    </source>
</evidence>
<gene>
    <name evidence="2" type="ORF">HU230_23975</name>
</gene>
<dbReference type="AlphaFoldDB" id="A0A973WT04"/>
<keyword evidence="1" id="KW-0472">Membrane</keyword>
<keyword evidence="1" id="KW-0812">Transmembrane</keyword>
<organism evidence="2">
    <name type="scientific">Bradyrhizobium quebecense</name>
    <dbReference type="NCBI Taxonomy" id="2748629"/>
    <lineage>
        <taxon>Bacteria</taxon>
        <taxon>Pseudomonadati</taxon>
        <taxon>Pseudomonadota</taxon>
        <taxon>Alphaproteobacteria</taxon>
        <taxon>Hyphomicrobiales</taxon>
        <taxon>Nitrobacteraceae</taxon>
        <taxon>Bradyrhizobium</taxon>
    </lineage>
</organism>
<protein>
    <recommendedName>
        <fullName evidence="3">Flp family type IVb pilin</fullName>
    </recommendedName>
</protein>
<name>A0A973WT04_9BRAD</name>
<accession>A0A973WT04</accession>
<keyword evidence="1" id="KW-1133">Transmembrane helix</keyword>
<reference evidence="2" key="1">
    <citation type="submission" date="2020-06" db="EMBL/GenBank/DDBJ databases">
        <title>Whole Genome Sequence of Bradyrhizobium sp. Strain 66S1MB.</title>
        <authorList>
            <person name="Bromfield E."/>
            <person name="Cloutier S."/>
        </authorList>
    </citation>
    <scope>NUCLEOTIDE SEQUENCE</scope>
    <source>
        <strain evidence="2">66S1MB</strain>
    </source>
</reference>
<comment type="caution">
    <text evidence="2">The sequence shown here is derived from an EMBL/GenBank/DDBJ whole genome shotgun (WGS) entry which is preliminary data.</text>
</comment>
<evidence type="ECO:0000313" key="2">
    <source>
        <dbReference type="EMBL" id="NVL08765.1"/>
    </source>
</evidence>
<sequence>MLQSYIKITEGLRHLRTDKDGVVSFEYVIVAACIVAAVSAAFGTGTASGIGSVLLASITSIGTAVSNAVSA</sequence>
<evidence type="ECO:0008006" key="3">
    <source>
        <dbReference type="Google" id="ProtNLM"/>
    </source>
</evidence>
<feature type="transmembrane region" description="Helical" evidence="1">
    <location>
        <begin position="21"/>
        <end position="43"/>
    </location>
</feature>
<dbReference type="EMBL" id="JABWSX010000001">
    <property type="protein sequence ID" value="NVL08765.1"/>
    <property type="molecule type" value="Genomic_DNA"/>
</dbReference>
<proteinExistence type="predicted"/>
<feature type="transmembrane region" description="Helical" evidence="1">
    <location>
        <begin position="49"/>
        <end position="69"/>
    </location>
</feature>
<dbReference type="RefSeq" id="WP_176532236.1">
    <property type="nucleotide sequence ID" value="NZ_CP088022.1"/>
</dbReference>